<evidence type="ECO:0000256" key="1">
    <source>
        <dbReference type="ARBA" id="ARBA00004123"/>
    </source>
</evidence>
<dbReference type="InterPro" id="IPR011009">
    <property type="entry name" value="Kinase-like_dom_sf"/>
</dbReference>
<dbReference type="SMART" id="SM00220">
    <property type="entry name" value="S_TKc"/>
    <property type="match status" value="1"/>
</dbReference>
<keyword evidence="6" id="KW-0808">Transferase</keyword>
<feature type="compositionally biased region" description="Low complexity" evidence="17">
    <location>
        <begin position="360"/>
        <end position="381"/>
    </location>
</feature>
<keyword evidence="8 19" id="KW-0418">Kinase</keyword>
<feature type="compositionally biased region" description="Polar residues" evidence="17">
    <location>
        <begin position="458"/>
        <end position="478"/>
    </location>
</feature>
<evidence type="ECO:0000256" key="3">
    <source>
        <dbReference type="ARBA" id="ARBA00012409"/>
    </source>
</evidence>
<dbReference type="EMBL" id="WJQU01000001">
    <property type="protein sequence ID" value="KAJ6647926.1"/>
    <property type="molecule type" value="Genomic_DNA"/>
</dbReference>
<dbReference type="AlphaFoldDB" id="A0A9Q0NED5"/>
<comment type="catalytic activity">
    <reaction evidence="13">
        <text>L-threonyl-[protein] + ATP = O-phospho-L-threonyl-[protein] + ADP + H(+)</text>
        <dbReference type="Rhea" id="RHEA:46608"/>
        <dbReference type="Rhea" id="RHEA-COMP:11060"/>
        <dbReference type="Rhea" id="RHEA-COMP:11605"/>
        <dbReference type="ChEBI" id="CHEBI:15378"/>
        <dbReference type="ChEBI" id="CHEBI:30013"/>
        <dbReference type="ChEBI" id="CHEBI:30616"/>
        <dbReference type="ChEBI" id="CHEBI:61977"/>
        <dbReference type="ChEBI" id="CHEBI:456216"/>
        <dbReference type="EC" id="2.7.11.22"/>
    </reaction>
</comment>
<dbReference type="GO" id="GO:0005524">
    <property type="term" value="F:ATP binding"/>
    <property type="evidence" value="ECO:0007669"/>
    <property type="project" value="UniProtKB-UniRule"/>
</dbReference>
<feature type="region of interest" description="Disordered" evidence="17">
    <location>
        <begin position="580"/>
        <end position="676"/>
    </location>
</feature>
<feature type="region of interest" description="Disordered" evidence="17">
    <location>
        <begin position="420"/>
        <end position="514"/>
    </location>
</feature>
<dbReference type="InterPro" id="IPR000719">
    <property type="entry name" value="Prot_kinase_dom"/>
</dbReference>
<dbReference type="OrthoDB" id="28397at2759"/>
<evidence type="ECO:0000256" key="2">
    <source>
        <dbReference type="ARBA" id="ARBA00006485"/>
    </source>
</evidence>
<feature type="binding site" evidence="16">
    <location>
        <position position="719"/>
    </location>
    <ligand>
        <name>ATP</name>
        <dbReference type="ChEBI" id="CHEBI:30616"/>
    </ligand>
</feature>
<dbReference type="GO" id="GO:0032968">
    <property type="term" value="P:positive regulation of transcription elongation by RNA polymerase II"/>
    <property type="evidence" value="ECO:0007669"/>
    <property type="project" value="TreeGrafter"/>
</dbReference>
<comment type="catalytic activity">
    <reaction evidence="14">
        <text>L-seryl-[protein] + ATP = O-phospho-L-seryl-[protein] + ADP + H(+)</text>
        <dbReference type="Rhea" id="RHEA:17989"/>
        <dbReference type="Rhea" id="RHEA-COMP:9863"/>
        <dbReference type="Rhea" id="RHEA-COMP:11604"/>
        <dbReference type="ChEBI" id="CHEBI:15378"/>
        <dbReference type="ChEBI" id="CHEBI:29999"/>
        <dbReference type="ChEBI" id="CHEBI:30616"/>
        <dbReference type="ChEBI" id="CHEBI:83421"/>
        <dbReference type="ChEBI" id="CHEBI:456216"/>
        <dbReference type="EC" id="2.7.11.22"/>
    </reaction>
</comment>
<feature type="domain" description="Protein kinase" evidence="18">
    <location>
        <begin position="690"/>
        <end position="984"/>
    </location>
</feature>
<evidence type="ECO:0000256" key="4">
    <source>
        <dbReference type="ARBA" id="ARBA00012425"/>
    </source>
</evidence>
<evidence type="ECO:0000256" key="11">
    <source>
        <dbReference type="ARBA" id="ARBA00040213"/>
    </source>
</evidence>
<dbReference type="Gene3D" id="3.30.200.20">
    <property type="entry name" value="Phosphorylase Kinase, domain 1"/>
    <property type="match status" value="1"/>
</dbReference>
<dbReference type="Proteomes" id="UP001151699">
    <property type="component" value="Chromosome A"/>
</dbReference>
<feature type="compositionally biased region" description="Basic residues" evidence="17">
    <location>
        <begin position="229"/>
        <end position="247"/>
    </location>
</feature>
<dbReference type="FunFam" id="1.10.510.10:FF:000102">
    <property type="entry name" value="cyclin-dependent kinase 12 isoform X1"/>
    <property type="match status" value="1"/>
</dbReference>
<dbReference type="GO" id="GO:0008024">
    <property type="term" value="C:cyclin/CDK positive transcription elongation factor complex"/>
    <property type="evidence" value="ECO:0007669"/>
    <property type="project" value="TreeGrafter"/>
</dbReference>
<dbReference type="PROSITE" id="PS00108">
    <property type="entry name" value="PROTEIN_KINASE_ST"/>
    <property type="match status" value="1"/>
</dbReference>
<keyword evidence="7 16" id="KW-0547">Nucleotide-binding</keyword>
<proteinExistence type="inferred from homology"/>
<feature type="compositionally biased region" description="Low complexity" evidence="17">
    <location>
        <begin position="129"/>
        <end position="139"/>
    </location>
</feature>
<feature type="non-terminal residue" evidence="19">
    <location>
        <position position="1037"/>
    </location>
</feature>
<dbReference type="CDD" id="cd07864">
    <property type="entry name" value="STKc_CDK12"/>
    <property type="match status" value="1"/>
</dbReference>
<evidence type="ECO:0000256" key="10">
    <source>
        <dbReference type="ARBA" id="ARBA00023242"/>
    </source>
</evidence>
<feature type="region of interest" description="Disordered" evidence="17">
    <location>
        <begin position="69"/>
        <end position="184"/>
    </location>
</feature>
<evidence type="ECO:0000256" key="8">
    <source>
        <dbReference type="ARBA" id="ARBA00022777"/>
    </source>
</evidence>
<keyword evidence="10" id="KW-0539">Nucleus</keyword>
<protein>
    <recommendedName>
        <fullName evidence="11">Cyclin-dependent kinase 12</fullName>
        <ecNumber evidence="4">2.7.11.22</ecNumber>
        <ecNumber evidence="3">2.7.11.23</ecNumber>
    </recommendedName>
    <alternativeName>
        <fullName evidence="12">Cell division protein kinase 12</fullName>
    </alternativeName>
</protein>
<accession>A0A9Q0NED5</accession>
<evidence type="ECO:0000256" key="9">
    <source>
        <dbReference type="ARBA" id="ARBA00022840"/>
    </source>
</evidence>
<dbReference type="InterPro" id="IPR017441">
    <property type="entry name" value="Protein_kinase_ATP_BS"/>
</dbReference>
<dbReference type="SUPFAM" id="SSF56112">
    <property type="entry name" value="Protein kinase-like (PK-like)"/>
    <property type="match status" value="1"/>
</dbReference>
<feature type="compositionally biased region" description="Basic and acidic residues" evidence="17">
    <location>
        <begin position="251"/>
        <end position="265"/>
    </location>
</feature>
<feature type="region of interest" description="Disordered" evidence="17">
    <location>
        <begin position="31"/>
        <end position="50"/>
    </location>
</feature>
<dbReference type="EC" id="2.7.11.22" evidence="4"/>
<dbReference type="GO" id="GO:0008353">
    <property type="term" value="F:RNA polymerase II CTD heptapeptide repeat kinase activity"/>
    <property type="evidence" value="ECO:0007669"/>
    <property type="project" value="UniProtKB-EC"/>
</dbReference>
<feature type="compositionally biased region" description="Basic and acidic residues" evidence="17">
    <location>
        <begin position="279"/>
        <end position="316"/>
    </location>
</feature>
<evidence type="ECO:0000313" key="19">
    <source>
        <dbReference type="EMBL" id="KAJ6647926.1"/>
    </source>
</evidence>
<evidence type="ECO:0000256" key="14">
    <source>
        <dbReference type="ARBA" id="ARBA00048367"/>
    </source>
</evidence>
<reference evidence="19" key="1">
    <citation type="submission" date="2022-07" db="EMBL/GenBank/DDBJ databases">
        <authorList>
            <person name="Trinca V."/>
            <person name="Uliana J.V.C."/>
            <person name="Torres T.T."/>
            <person name="Ward R.J."/>
            <person name="Monesi N."/>
        </authorList>
    </citation>
    <scope>NUCLEOTIDE SEQUENCE</scope>
    <source>
        <strain evidence="19">HSMRA1968</strain>
        <tissue evidence="19">Whole embryos</tissue>
    </source>
</reference>
<evidence type="ECO:0000256" key="7">
    <source>
        <dbReference type="ARBA" id="ARBA00022741"/>
    </source>
</evidence>
<feature type="region of interest" description="Disordered" evidence="17">
    <location>
        <begin position="201"/>
        <end position="390"/>
    </location>
</feature>
<feature type="compositionally biased region" description="Low complexity" evidence="17">
    <location>
        <begin position="640"/>
        <end position="650"/>
    </location>
</feature>
<dbReference type="InterPro" id="IPR008271">
    <property type="entry name" value="Ser/Thr_kinase_AS"/>
</dbReference>
<gene>
    <name evidence="19" type="primary">Cdk12</name>
    <name evidence="19" type="ORF">Bhyg_03150</name>
</gene>
<evidence type="ECO:0000256" key="6">
    <source>
        <dbReference type="ARBA" id="ARBA00022679"/>
    </source>
</evidence>
<dbReference type="PANTHER" id="PTHR24056">
    <property type="entry name" value="CELL DIVISION PROTEIN KINASE"/>
    <property type="match status" value="1"/>
</dbReference>
<feature type="region of interest" description="Disordered" evidence="17">
    <location>
        <begin position="1011"/>
        <end position="1037"/>
    </location>
</feature>
<dbReference type="GO" id="GO:0004693">
    <property type="term" value="F:cyclin-dependent protein serine/threonine kinase activity"/>
    <property type="evidence" value="ECO:0007669"/>
    <property type="project" value="UniProtKB-EC"/>
</dbReference>
<dbReference type="PROSITE" id="PS00107">
    <property type="entry name" value="PROTEIN_KINASE_ATP"/>
    <property type="match status" value="1"/>
</dbReference>
<evidence type="ECO:0000256" key="16">
    <source>
        <dbReference type="PROSITE-ProRule" id="PRU10141"/>
    </source>
</evidence>
<feature type="compositionally biased region" description="Polar residues" evidence="17">
    <location>
        <begin position="429"/>
        <end position="448"/>
    </location>
</feature>
<feature type="compositionally biased region" description="Basic and acidic residues" evidence="17">
    <location>
        <begin position="1028"/>
        <end position="1037"/>
    </location>
</feature>
<evidence type="ECO:0000256" key="5">
    <source>
        <dbReference type="ARBA" id="ARBA00022527"/>
    </source>
</evidence>
<keyword evidence="20" id="KW-1185">Reference proteome</keyword>
<dbReference type="InterPro" id="IPR050108">
    <property type="entry name" value="CDK"/>
</dbReference>
<evidence type="ECO:0000259" key="18">
    <source>
        <dbReference type="PROSITE" id="PS50011"/>
    </source>
</evidence>
<feature type="compositionally biased region" description="Low complexity" evidence="17">
    <location>
        <begin position="72"/>
        <end position="88"/>
    </location>
</feature>
<evidence type="ECO:0000256" key="15">
    <source>
        <dbReference type="ARBA" id="ARBA00049280"/>
    </source>
</evidence>
<dbReference type="Gene3D" id="1.10.510.10">
    <property type="entry name" value="Transferase(Phosphotransferase) domain 1"/>
    <property type="match status" value="1"/>
</dbReference>
<name>A0A9Q0NED5_9DIPT</name>
<evidence type="ECO:0000256" key="12">
    <source>
        <dbReference type="ARBA" id="ARBA00041920"/>
    </source>
</evidence>
<comment type="similarity">
    <text evidence="2">Belongs to the protein kinase superfamily. CMGC Ser/Thr protein kinase family. CDC2/CDKX subfamily.</text>
</comment>
<sequence length="1037" mass="117182">MINREFNCVPIRNLSNIILDIDMPGYFSSEDLSSPEAGEIDDETYPSDKESFGERLDFTMSPSEVRKVIIGSPISSSNSASRSKLGASLSPKPDLRQQLTTKLPISTPASPIPEDEDMDALEKKRRKSISSVESISENESILDDPIADTSPARPASPWEKTYTPVKSSPRSPATPPLRPNSNVSLYSDRLKLSPLPPHINNKYIASPHTPPIVPKKPSYHSPVDVDHGHSHHSHHASYHTHHRHHIPRSPVESRRVSKTPDRRTDTSPQRHHNHRKRVIDRSYDRDRDYHSSKRDGHKVFRGVDRDRDRDTSYDKHGSRRHTARSSVSPRVSSSRKRRYPHSPDTRSNSRSHSIKRHSRSPSSPRYYPSSRNSRARSPTSPLKNSTRKIDFNNKIRDTSLIYELVKDERKRNKVLKEIMDKKDEHIPSGSENSNSAIGNDNANTNTIAEPNAKVTPPDTETNATAMSLQQPLSSQSNGIKDGCQVVDIPMPRNEDKDVADGSQLPPQTLPPTQPIIADEAPMPQNLAPVITNSIIRTVNQVPQIKATYTIPNPKTKPKSLTNLPMPPGVNVDELEEIVTPSPPNSISPIGKTKVTPTTLPPKEPPNAKKGLLNLPMPPMVPGTDDLSGDDEIIGSPPPSTASRPTSRNSNPKVANKKEPMARRKRPTILGRRNSRSQPIKDWGERCVDVFEVIAQIGEGTYGQVYKARDNSAKVLVALKKVRLEHEKEGFPITAVREIKILRQLNHKNIVNLREIVTDKQDALEFRKDKGSFYLVFEYMDHDLMGLLESGMVNFNEENNASIMRQLLDGLNYCHKKNFLHRDIKCSNILMNNKGEVKLADFGLARLYNAEDRQRPYTNKVITLWYRPPELLLGEERYGPSIDVWSCGCILGELFLKKPLFQANAELAQLDTISRVCGSPIPAVWPSVIKLPLFNTFKVKKVHRRRLRDDFIFMPTPALDLLDKMLELDPDKRITAEDALKSTWLRNVNPEQMPAPTLPTWQDCHELWSKKRRRQLREQQESMPPGKPTKSDQVYKVK</sequence>
<comment type="subcellular location">
    <subcellularLocation>
        <location evidence="1">Nucleus</location>
    </subcellularLocation>
</comment>
<evidence type="ECO:0000256" key="13">
    <source>
        <dbReference type="ARBA" id="ARBA00047811"/>
    </source>
</evidence>
<dbReference type="PROSITE" id="PS50011">
    <property type="entry name" value="PROTEIN_KINASE_DOM"/>
    <property type="match status" value="1"/>
</dbReference>
<dbReference type="FunFam" id="3.30.200.20:FF:000074">
    <property type="entry name" value="cyclin-dependent kinase 12 isoform X2"/>
    <property type="match status" value="1"/>
</dbReference>
<comment type="catalytic activity">
    <reaction evidence="15">
        <text>[DNA-directed RNA polymerase] + ATP = phospho-[DNA-directed RNA polymerase] + ADP + H(+)</text>
        <dbReference type="Rhea" id="RHEA:10216"/>
        <dbReference type="Rhea" id="RHEA-COMP:11321"/>
        <dbReference type="Rhea" id="RHEA-COMP:11322"/>
        <dbReference type="ChEBI" id="CHEBI:15378"/>
        <dbReference type="ChEBI" id="CHEBI:30616"/>
        <dbReference type="ChEBI" id="CHEBI:43176"/>
        <dbReference type="ChEBI" id="CHEBI:68546"/>
        <dbReference type="ChEBI" id="CHEBI:456216"/>
        <dbReference type="EC" id="2.7.11.23"/>
    </reaction>
</comment>
<dbReference type="Pfam" id="PF00069">
    <property type="entry name" value="Pkinase"/>
    <property type="match status" value="1"/>
</dbReference>
<comment type="caution">
    <text evidence="19">The sequence shown here is derived from an EMBL/GenBank/DDBJ whole genome shotgun (WGS) entry which is preliminary data.</text>
</comment>
<dbReference type="PANTHER" id="PTHR24056:SF546">
    <property type="entry name" value="CYCLIN-DEPENDENT KINASE 12"/>
    <property type="match status" value="1"/>
</dbReference>
<dbReference type="EC" id="2.7.11.23" evidence="3"/>
<feature type="compositionally biased region" description="Polar residues" evidence="17">
    <location>
        <begin position="97"/>
        <end position="109"/>
    </location>
</feature>
<feature type="compositionally biased region" description="Basic residues" evidence="17">
    <location>
        <begin position="269"/>
        <end position="278"/>
    </location>
</feature>
<evidence type="ECO:0000256" key="17">
    <source>
        <dbReference type="SAM" id="MobiDB-lite"/>
    </source>
</evidence>
<evidence type="ECO:0000313" key="20">
    <source>
        <dbReference type="Proteomes" id="UP001151699"/>
    </source>
</evidence>
<keyword evidence="9 16" id="KW-0067">ATP-binding</keyword>
<dbReference type="GO" id="GO:0030332">
    <property type="term" value="F:cyclin binding"/>
    <property type="evidence" value="ECO:0007669"/>
    <property type="project" value="TreeGrafter"/>
</dbReference>
<organism evidence="19 20">
    <name type="scientific">Pseudolycoriella hygida</name>
    <dbReference type="NCBI Taxonomy" id="35572"/>
    <lineage>
        <taxon>Eukaryota</taxon>
        <taxon>Metazoa</taxon>
        <taxon>Ecdysozoa</taxon>
        <taxon>Arthropoda</taxon>
        <taxon>Hexapoda</taxon>
        <taxon>Insecta</taxon>
        <taxon>Pterygota</taxon>
        <taxon>Neoptera</taxon>
        <taxon>Endopterygota</taxon>
        <taxon>Diptera</taxon>
        <taxon>Nematocera</taxon>
        <taxon>Sciaroidea</taxon>
        <taxon>Sciaridae</taxon>
        <taxon>Pseudolycoriella</taxon>
    </lineage>
</organism>
<keyword evidence="5" id="KW-0723">Serine/threonine-protein kinase</keyword>